<protein>
    <submittedName>
        <fullName evidence="1">Uncharacterized protein</fullName>
    </submittedName>
</protein>
<proteinExistence type="predicted"/>
<gene>
    <name evidence="1" type="ORF">GCM10008905_05420</name>
</gene>
<accession>A0ABN1IQD8</accession>
<keyword evidence="2" id="KW-1185">Reference proteome</keyword>
<evidence type="ECO:0000313" key="2">
    <source>
        <dbReference type="Proteomes" id="UP001500339"/>
    </source>
</evidence>
<reference evidence="1 2" key="1">
    <citation type="journal article" date="2019" name="Int. J. Syst. Evol. Microbiol.">
        <title>The Global Catalogue of Microorganisms (GCM) 10K type strain sequencing project: providing services to taxonomists for standard genome sequencing and annotation.</title>
        <authorList>
            <consortium name="The Broad Institute Genomics Platform"/>
            <consortium name="The Broad Institute Genome Sequencing Center for Infectious Disease"/>
            <person name="Wu L."/>
            <person name="Ma J."/>
        </authorList>
    </citation>
    <scope>NUCLEOTIDE SEQUENCE [LARGE SCALE GENOMIC DNA]</scope>
    <source>
        <strain evidence="1 2">JCM 1405</strain>
    </source>
</reference>
<name>A0ABN1IQD8_9CLOT</name>
<dbReference type="RefSeq" id="WP_343766313.1">
    <property type="nucleotide sequence ID" value="NZ_BAAACF010000001.1"/>
</dbReference>
<evidence type="ECO:0000313" key="1">
    <source>
        <dbReference type="EMBL" id="GAA0718501.1"/>
    </source>
</evidence>
<sequence>MIVCPICNEVDMITYKCNECNGEMVDKGRVQEFMDPYGPQHPVVDTEGNCLHLFECLNCRKLERKNIKKVSV</sequence>
<comment type="caution">
    <text evidence="1">The sequence shown here is derived from an EMBL/GenBank/DDBJ whole genome shotgun (WGS) entry which is preliminary data.</text>
</comment>
<dbReference type="EMBL" id="BAAACF010000001">
    <property type="protein sequence ID" value="GAA0718501.1"/>
    <property type="molecule type" value="Genomic_DNA"/>
</dbReference>
<organism evidence="1 2">
    <name type="scientific">Clostridium malenominatum</name>
    <dbReference type="NCBI Taxonomy" id="1539"/>
    <lineage>
        <taxon>Bacteria</taxon>
        <taxon>Bacillati</taxon>
        <taxon>Bacillota</taxon>
        <taxon>Clostridia</taxon>
        <taxon>Eubacteriales</taxon>
        <taxon>Clostridiaceae</taxon>
        <taxon>Clostridium</taxon>
    </lineage>
</organism>
<dbReference type="Proteomes" id="UP001500339">
    <property type="component" value="Unassembled WGS sequence"/>
</dbReference>